<dbReference type="EMBL" id="BOMH01000041">
    <property type="protein sequence ID" value="GID67733.1"/>
    <property type="molecule type" value="Genomic_DNA"/>
</dbReference>
<evidence type="ECO:0000313" key="1">
    <source>
        <dbReference type="EMBL" id="GID67733.1"/>
    </source>
</evidence>
<sequence length="71" mass="7658">MRGGLDLSFALVARDEEGHVIVPSGPWAGQRWPEGMLDRPAARIGDVRCQGISDAPANKYVDFRKCSGLGC</sequence>
<proteinExistence type="predicted"/>
<reference evidence="1" key="1">
    <citation type="submission" date="2021-01" db="EMBL/GenBank/DDBJ databases">
        <title>Whole genome shotgun sequence of Actinoplanes cyaneus NBRC 14990.</title>
        <authorList>
            <person name="Komaki H."/>
            <person name="Tamura T."/>
        </authorList>
    </citation>
    <scope>NUCLEOTIDE SEQUENCE</scope>
    <source>
        <strain evidence="1">NBRC 14990</strain>
    </source>
</reference>
<gene>
    <name evidence="1" type="ORF">Acy02nite_56140</name>
</gene>
<comment type="caution">
    <text evidence="1">The sequence shown here is derived from an EMBL/GenBank/DDBJ whole genome shotgun (WGS) entry which is preliminary data.</text>
</comment>
<keyword evidence="2" id="KW-1185">Reference proteome</keyword>
<evidence type="ECO:0000313" key="2">
    <source>
        <dbReference type="Proteomes" id="UP000619479"/>
    </source>
</evidence>
<accession>A0A919M7V5</accession>
<name>A0A919M7V5_9ACTN</name>
<protein>
    <submittedName>
        <fullName evidence="1">Uncharacterized protein</fullName>
    </submittedName>
</protein>
<dbReference type="AlphaFoldDB" id="A0A919M7V5"/>
<organism evidence="1 2">
    <name type="scientific">Actinoplanes cyaneus</name>
    <dbReference type="NCBI Taxonomy" id="52696"/>
    <lineage>
        <taxon>Bacteria</taxon>
        <taxon>Bacillati</taxon>
        <taxon>Actinomycetota</taxon>
        <taxon>Actinomycetes</taxon>
        <taxon>Micromonosporales</taxon>
        <taxon>Micromonosporaceae</taxon>
        <taxon>Actinoplanes</taxon>
    </lineage>
</organism>
<dbReference type="Proteomes" id="UP000619479">
    <property type="component" value="Unassembled WGS sequence"/>
</dbReference>